<evidence type="ECO:0000313" key="5">
    <source>
        <dbReference type="Proteomes" id="UP000033457"/>
    </source>
</evidence>
<dbReference type="RefSeq" id="WP_083966363.1">
    <property type="nucleotide sequence ID" value="NZ_CP011312.1"/>
</dbReference>
<reference evidence="3 5" key="1">
    <citation type="journal article" date="2015" name="Genome Announc.">
        <title>Complete Genome Sequence of Corynebacterium kutscheri DSM 20755, a Corynebacterial Type Strain with Remarkably Low G+C Content of Chromosomal DNA.</title>
        <authorList>
            <person name="Ruckert C."/>
            <person name="Albersmeier A."/>
            <person name="Winkler A."/>
            <person name="Tauch A."/>
        </authorList>
    </citation>
    <scope>NUCLEOTIDE SEQUENCE [LARGE SCALE GENOMIC DNA]</scope>
    <source>
        <strain evidence="3 5">DSM 20755</strain>
    </source>
</reference>
<organism evidence="3 5">
    <name type="scientific">Corynebacterium kutscheri</name>
    <dbReference type="NCBI Taxonomy" id="35755"/>
    <lineage>
        <taxon>Bacteria</taxon>
        <taxon>Bacillati</taxon>
        <taxon>Actinomycetota</taxon>
        <taxon>Actinomycetes</taxon>
        <taxon>Mycobacteriales</taxon>
        <taxon>Corynebacteriaceae</taxon>
        <taxon>Corynebacterium</taxon>
    </lineage>
</organism>
<dbReference type="Proteomes" id="UP000033457">
    <property type="component" value="Chromosome"/>
</dbReference>
<sequence length="114" mass="12758">MTTQRAAKQKNGNLPVDVELTLELDDLTERVLALVDEVPHGTAVSYGYIAQQAGCSPRQVGRIMRTHGHLCPWWRVVRADGSCAVAEKARGYWDKENIAYLGNRVQQVIRSPQQ</sequence>
<keyword evidence="1" id="KW-0227">DNA damage</keyword>
<reference evidence="4 6" key="2">
    <citation type="submission" date="2018-12" db="EMBL/GenBank/DDBJ databases">
        <authorList>
            <consortium name="Pathogen Informatics"/>
        </authorList>
    </citation>
    <scope>NUCLEOTIDE SEQUENCE [LARGE SCALE GENOMIC DNA]</scope>
    <source>
        <strain evidence="4 6">NCTC949</strain>
    </source>
</reference>
<dbReference type="InterPro" id="IPR014048">
    <property type="entry name" value="MethylDNA_cys_MeTrfase_DNA-bd"/>
</dbReference>
<accession>A0A0F6QYR2</accession>
<dbReference type="Proteomes" id="UP000271380">
    <property type="component" value="Chromosome"/>
</dbReference>
<dbReference type="HOGENOM" id="CLU_000445_52_5_11"/>
<dbReference type="OrthoDB" id="9132167at2"/>
<dbReference type="InterPro" id="IPR036217">
    <property type="entry name" value="MethylDNA_cys_MeTrfase_DNAb"/>
</dbReference>
<dbReference type="EMBL" id="LR134377">
    <property type="protein sequence ID" value="VEH05474.1"/>
    <property type="molecule type" value="Genomic_DNA"/>
</dbReference>
<name>A0A0F6QYR2_9CORY</name>
<dbReference type="CDD" id="cd06445">
    <property type="entry name" value="ATase"/>
    <property type="match status" value="1"/>
</dbReference>
<evidence type="ECO:0000313" key="3">
    <source>
        <dbReference type="EMBL" id="AKE40305.1"/>
    </source>
</evidence>
<feature type="domain" description="Methylated-DNA-[protein]-cysteine S-methyltransferase DNA binding" evidence="2">
    <location>
        <begin position="27"/>
        <end position="96"/>
    </location>
</feature>
<dbReference type="AlphaFoldDB" id="A0A0F6QYR2"/>
<dbReference type="Pfam" id="PF01035">
    <property type="entry name" value="DNA_binding_1"/>
    <property type="match status" value="1"/>
</dbReference>
<dbReference type="SUPFAM" id="SSF46767">
    <property type="entry name" value="Methylated DNA-protein cysteine methyltransferase, C-terminal domain"/>
    <property type="match status" value="1"/>
</dbReference>
<dbReference type="EMBL" id="CP011312">
    <property type="protein sequence ID" value="AKE40305.1"/>
    <property type="molecule type" value="Genomic_DNA"/>
</dbReference>
<keyword evidence="5" id="KW-1185">Reference proteome</keyword>
<dbReference type="KEGG" id="cku:UL82_00310"/>
<evidence type="ECO:0000313" key="6">
    <source>
        <dbReference type="Proteomes" id="UP000271380"/>
    </source>
</evidence>
<dbReference type="GO" id="GO:0008168">
    <property type="term" value="F:methyltransferase activity"/>
    <property type="evidence" value="ECO:0007669"/>
    <property type="project" value="UniProtKB-KW"/>
</dbReference>
<dbReference type="PANTHER" id="PTHR42942">
    <property type="entry name" value="6-O-METHYLGUANINE DNA METHYLTRANSFERASE"/>
    <property type="match status" value="1"/>
</dbReference>
<evidence type="ECO:0000259" key="2">
    <source>
        <dbReference type="Pfam" id="PF01035"/>
    </source>
</evidence>
<dbReference type="InterPro" id="IPR036388">
    <property type="entry name" value="WH-like_DNA-bd_sf"/>
</dbReference>
<dbReference type="GO" id="GO:0032259">
    <property type="term" value="P:methylation"/>
    <property type="evidence" value="ECO:0007669"/>
    <property type="project" value="UniProtKB-KW"/>
</dbReference>
<evidence type="ECO:0000313" key="4">
    <source>
        <dbReference type="EMBL" id="VEH05474.1"/>
    </source>
</evidence>
<dbReference type="Gene3D" id="1.10.10.10">
    <property type="entry name" value="Winged helix-like DNA-binding domain superfamily/Winged helix DNA-binding domain"/>
    <property type="match status" value="1"/>
</dbReference>
<dbReference type="InterPro" id="IPR052520">
    <property type="entry name" value="ATL_DNA_repair"/>
</dbReference>
<protein>
    <submittedName>
        <fullName evidence="4">Methylated-DNA--protein-cysteine methyltransferase</fullName>
    </submittedName>
    <submittedName>
        <fullName evidence="3">Putative methylated DNA-protein cysteine methyltransferase</fullName>
    </submittedName>
</protein>
<dbReference type="GO" id="GO:0006281">
    <property type="term" value="P:DNA repair"/>
    <property type="evidence" value="ECO:0007669"/>
    <property type="project" value="InterPro"/>
</dbReference>
<proteinExistence type="predicted"/>
<evidence type="ECO:0000256" key="1">
    <source>
        <dbReference type="ARBA" id="ARBA00022763"/>
    </source>
</evidence>
<dbReference type="PANTHER" id="PTHR42942:SF1">
    <property type="entry name" value="ALKYLTRANSFERASE-LIKE PROTEIN 1"/>
    <property type="match status" value="1"/>
</dbReference>
<keyword evidence="3" id="KW-0489">Methyltransferase</keyword>
<dbReference type="STRING" id="35755.UL82_00310"/>
<keyword evidence="3" id="KW-0808">Transferase</keyword>
<gene>
    <name evidence="4" type="primary">ogt_1</name>
    <name evidence="4" type="ORF">NCTC949_00629</name>
    <name evidence="3" type="ORF">UL82_00310</name>
</gene>